<comment type="caution">
    <text evidence="2">The sequence shown here is derived from an EMBL/GenBank/DDBJ whole genome shotgun (WGS) entry which is preliminary data.</text>
</comment>
<organism evidence="2 3">
    <name type="scientific">Burkholderia stabilis</name>
    <dbReference type="NCBI Taxonomy" id="95485"/>
    <lineage>
        <taxon>Bacteria</taxon>
        <taxon>Pseudomonadati</taxon>
        <taxon>Pseudomonadota</taxon>
        <taxon>Betaproteobacteria</taxon>
        <taxon>Burkholderiales</taxon>
        <taxon>Burkholderiaceae</taxon>
        <taxon>Burkholderia</taxon>
        <taxon>Burkholderia cepacia complex</taxon>
    </lineage>
</organism>
<keyword evidence="1" id="KW-0732">Signal</keyword>
<gene>
    <name evidence="2" type="ORF">D1006_28005</name>
</gene>
<evidence type="ECO:0000313" key="3">
    <source>
        <dbReference type="Proteomes" id="UP000289650"/>
    </source>
</evidence>
<dbReference type="OrthoDB" id="2339428at2"/>
<dbReference type="EMBL" id="QWEX01000002">
    <property type="protein sequence ID" value="RXV68951.1"/>
    <property type="molecule type" value="Genomic_DNA"/>
</dbReference>
<dbReference type="CDD" id="cd10923">
    <property type="entry name" value="CE4_COG5298"/>
    <property type="match status" value="1"/>
</dbReference>
<protein>
    <submittedName>
        <fullName evidence="2">DUF2334 domain-containing protein</fullName>
    </submittedName>
</protein>
<evidence type="ECO:0000313" key="2">
    <source>
        <dbReference type="EMBL" id="RXV68951.1"/>
    </source>
</evidence>
<reference evidence="2 3" key="1">
    <citation type="submission" date="2018-08" db="EMBL/GenBank/DDBJ databases">
        <title>Mountain-cultivated ginseng endophyte, Burkholderia stabilis and its activity against ginseng root rot disease.</title>
        <authorList>
            <person name="Tapan Kumar M."/>
            <person name="Bae H."/>
            <person name="Shanmugam G."/>
            <person name="Jeon J."/>
        </authorList>
    </citation>
    <scope>NUCLEOTIDE SEQUENCE [LARGE SCALE GENOMIC DNA]</scope>
    <source>
        <strain evidence="2 3">EB159</strain>
    </source>
</reference>
<accession>A0A4Q2AJH6</accession>
<dbReference type="AlphaFoldDB" id="A0A4Q2AJH6"/>
<dbReference type="InterPro" id="IPR018763">
    <property type="entry name" value="DUF2334"/>
</dbReference>
<sequence length="547" mass="60532">MKKILLVIALLAGLAQMTLPSTAHAQATTAHTLVLYDNPANDPYSKLGLMYSIMLRNLLGHFNATVDLVPIQNYTAGMVANHDVTFYIGDYYNNPIPTAFMSDVMTATKTVVWFKYNLWQLAWNTAYTFNQTYGFSFQGIAGLNTTPSSSNPNPGFYDTVTYKNLPMVKYYAYNASTGAINADPDVGLTQVVDATKAQALVTIKNSVSGATAPYVMRSGKLWYFADVPFSYIGPTDRYLVICDILHDILQTNAPVNHRALVRLEDLDAYTTTSSMTLLTNFLYSKRIPFTMATIPVYTDPNGYYNGGVPETIHLAQATGLKSALNYAIARGGSIVMHGYTHQYDSTPNLQNAVSGSDYEFWFAVQNRPVDEDSIPWAEARMAAGVLEFTLNGYKIVGWAAPQYQMSPNAAAATALTFPTTFQRAVYYTATNPQLGTGAPNQDFSAGQFFPYIINSDYYGERIIPENMGSIQYNICNIDPFSCIAYPWQTLITNAQYGLAVRDGFASFFFHPYWLEPELGLPAYKDFQSLVNGITNLGYKFVDGTTAK</sequence>
<evidence type="ECO:0000256" key="1">
    <source>
        <dbReference type="SAM" id="SignalP"/>
    </source>
</evidence>
<feature type="chain" id="PRO_5020440271" evidence="1">
    <location>
        <begin position="26"/>
        <end position="547"/>
    </location>
</feature>
<dbReference type="Proteomes" id="UP000289650">
    <property type="component" value="Unassembled WGS sequence"/>
</dbReference>
<dbReference type="RefSeq" id="WP_129516512.1">
    <property type="nucleotide sequence ID" value="NZ_QWEX01000002.1"/>
</dbReference>
<feature type="signal peptide" evidence="1">
    <location>
        <begin position="1"/>
        <end position="25"/>
    </location>
</feature>
<name>A0A4Q2AJH6_9BURK</name>
<proteinExistence type="predicted"/>
<dbReference type="Pfam" id="PF10096">
    <property type="entry name" value="DUF2334"/>
    <property type="match status" value="1"/>
</dbReference>